<evidence type="ECO:0000313" key="1">
    <source>
        <dbReference type="EMBL" id="KAJ8023110.1"/>
    </source>
</evidence>
<dbReference type="Proteomes" id="UP001152320">
    <property type="component" value="Chromosome 20"/>
</dbReference>
<dbReference type="EMBL" id="JAIZAY010000020">
    <property type="protein sequence ID" value="KAJ8023110.1"/>
    <property type="molecule type" value="Genomic_DNA"/>
</dbReference>
<keyword evidence="2" id="KW-1185">Reference proteome</keyword>
<evidence type="ECO:0000313" key="2">
    <source>
        <dbReference type="Proteomes" id="UP001152320"/>
    </source>
</evidence>
<protein>
    <submittedName>
        <fullName evidence="1">Uncharacterized protein</fullName>
    </submittedName>
</protein>
<sequence length="152" mass="16954">MPHIKRKNPIVFGGGQRLSGVTGGQNLKTLCARYLKMCYSKRKNPIVFGGGQRSSGVTGGQNLKTLCARYLKVGSLDEFHTYCVDVLCADTAKISLKLAFRIEFPCQQASFCMGVYQYYPSYPHGTSLSNRLFLFFFGNWDNLRANRDTGTA</sequence>
<gene>
    <name evidence="1" type="ORF">HOLleu_38195</name>
</gene>
<proteinExistence type="predicted"/>
<organism evidence="1 2">
    <name type="scientific">Holothuria leucospilota</name>
    <name type="common">Black long sea cucumber</name>
    <name type="synonym">Mertensiothuria leucospilota</name>
    <dbReference type="NCBI Taxonomy" id="206669"/>
    <lineage>
        <taxon>Eukaryota</taxon>
        <taxon>Metazoa</taxon>
        <taxon>Echinodermata</taxon>
        <taxon>Eleutherozoa</taxon>
        <taxon>Echinozoa</taxon>
        <taxon>Holothuroidea</taxon>
        <taxon>Aspidochirotacea</taxon>
        <taxon>Aspidochirotida</taxon>
        <taxon>Holothuriidae</taxon>
        <taxon>Holothuria</taxon>
    </lineage>
</organism>
<accession>A0A9Q0YID8</accession>
<name>A0A9Q0YID8_HOLLE</name>
<comment type="caution">
    <text evidence="1">The sequence shown here is derived from an EMBL/GenBank/DDBJ whole genome shotgun (WGS) entry which is preliminary data.</text>
</comment>
<dbReference type="AlphaFoldDB" id="A0A9Q0YID8"/>
<reference evidence="1" key="1">
    <citation type="submission" date="2021-10" db="EMBL/GenBank/DDBJ databases">
        <title>Tropical sea cucumber genome reveals ecological adaptation and Cuvierian tubules defense mechanism.</title>
        <authorList>
            <person name="Chen T."/>
        </authorList>
    </citation>
    <scope>NUCLEOTIDE SEQUENCE</scope>
    <source>
        <strain evidence="1">Nanhai2018</strain>
        <tissue evidence="1">Muscle</tissue>
    </source>
</reference>
<dbReference type="OrthoDB" id="6361178at2759"/>